<dbReference type="Proteomes" id="UP000033772">
    <property type="component" value="Unassembled WGS sequence"/>
</dbReference>
<name>A0A1J4N7N0_9ACTN</name>
<proteinExistence type="predicted"/>
<organism evidence="2 3">
    <name type="scientific">Nocardioides luteus</name>
    <dbReference type="NCBI Taxonomy" id="1844"/>
    <lineage>
        <taxon>Bacteria</taxon>
        <taxon>Bacillati</taxon>
        <taxon>Actinomycetota</taxon>
        <taxon>Actinomycetes</taxon>
        <taxon>Propionibacteriales</taxon>
        <taxon>Nocardioidaceae</taxon>
        <taxon>Nocardioides</taxon>
    </lineage>
</organism>
<dbReference type="EMBL" id="JZDQ02000008">
    <property type="protein sequence ID" value="OIJ27494.1"/>
    <property type="molecule type" value="Genomic_DNA"/>
</dbReference>
<dbReference type="AlphaFoldDB" id="A0A1J4N7N0"/>
<evidence type="ECO:0000313" key="2">
    <source>
        <dbReference type="EMBL" id="OIJ27494.1"/>
    </source>
</evidence>
<sequence>MRHIFYTGNGTAPPGVARPHVGRFFTVEDDGALRYFRYDGFGEQDPTGANGFVGNNSGNQIGRGFGHFRHVMGGGNGIILAVAPNGDLTWFRYTGAGEHDPTGTNGFVENNPGNVIGNGFQNFRHLFVSPREGQTTATTIFAVAENGDLLWFQYEGHGEHDPTGVRGFPGPNQGNQIGNGFLGFSRIVGVGDGAFLAIRDNGDMLWFRYTGNGELDPSGTNGFVENNSGNQIGNGFDTVRHLFGGMTDRPGLEGQPAPARIFYFVDANGDLRWLRYGGNGEQDPTGSSGFDGPNQGNQIGNGFSASTMDTSNIPRDPVERLGSAIESANQEWKALPEEERQQPESLPAPEPLAVLCAQYKESAALMHAEARSASQAGFVQLAKVATELADEYDEFVRIACPPPVE</sequence>
<feature type="region of interest" description="Disordered" evidence="1">
    <location>
        <begin position="275"/>
        <end position="317"/>
    </location>
</feature>
<comment type="caution">
    <text evidence="2">The sequence shown here is derived from an EMBL/GenBank/DDBJ whole genome shotgun (WGS) entry which is preliminary data.</text>
</comment>
<evidence type="ECO:0008006" key="4">
    <source>
        <dbReference type="Google" id="ProtNLM"/>
    </source>
</evidence>
<gene>
    <name evidence="2" type="ORF">UG56_007350</name>
</gene>
<protein>
    <recommendedName>
        <fullName evidence="4">Tachylectin 2 domain-containing protein</fullName>
    </recommendedName>
</protein>
<accession>A0A1J4N7N0</accession>
<evidence type="ECO:0000256" key="1">
    <source>
        <dbReference type="SAM" id="MobiDB-lite"/>
    </source>
</evidence>
<keyword evidence="3" id="KW-1185">Reference proteome</keyword>
<reference evidence="2" key="1">
    <citation type="submission" date="2016-10" db="EMBL/GenBank/DDBJ databases">
        <title>Draft Genome Sequence of Nocardioides luteus Strain BAFB, an Alkane-Degrading Bacterium Isolated from JP-7 Polluted Soil.</title>
        <authorList>
            <person name="Brown L."/>
            <person name="Ruiz O.N."/>
            <person name="Gunasekera T."/>
        </authorList>
    </citation>
    <scope>NUCLEOTIDE SEQUENCE [LARGE SCALE GENOMIC DNA]</scope>
    <source>
        <strain evidence="2">BAFB</strain>
    </source>
</reference>
<dbReference type="Gene3D" id="2.115.10.10">
    <property type="entry name" value="Tachylectin 2"/>
    <property type="match status" value="2"/>
</dbReference>
<feature type="compositionally biased region" description="Polar residues" evidence="1">
    <location>
        <begin position="282"/>
        <end position="313"/>
    </location>
</feature>
<evidence type="ECO:0000313" key="3">
    <source>
        <dbReference type="Proteomes" id="UP000033772"/>
    </source>
</evidence>
<dbReference type="RefSeq" id="WP_045547493.1">
    <property type="nucleotide sequence ID" value="NZ_JZDQ02000008.1"/>
</dbReference>
<dbReference type="OrthoDB" id="505641at2"/>